<keyword evidence="1" id="KW-1133">Transmembrane helix</keyword>
<proteinExistence type="predicted"/>
<evidence type="ECO:0000313" key="4">
    <source>
        <dbReference type="Proteomes" id="UP000239549"/>
    </source>
</evidence>
<evidence type="ECO:0000259" key="2">
    <source>
        <dbReference type="Pfam" id="PF26018"/>
    </source>
</evidence>
<dbReference type="EMBL" id="BFAV01000092">
    <property type="protein sequence ID" value="GBF33280.1"/>
    <property type="molecule type" value="Genomic_DNA"/>
</dbReference>
<keyword evidence="4" id="KW-1185">Reference proteome</keyword>
<reference evidence="4" key="1">
    <citation type="submission" date="2018-02" db="EMBL/GenBank/DDBJ databases">
        <title>Genome sequence of Desulfocucumis palustris strain NAW-5.</title>
        <authorList>
            <person name="Watanabe M."/>
            <person name="Kojima H."/>
            <person name="Fukui M."/>
        </authorList>
    </citation>
    <scope>NUCLEOTIDE SEQUENCE [LARGE SCALE GENOMIC DNA]</scope>
    <source>
        <strain evidence="4">NAW-5</strain>
    </source>
</reference>
<keyword evidence="1" id="KW-0472">Membrane</keyword>
<sequence>MKKEVAGEGRRPLRRRNWAAVLILLACGVFILFIVATQIWQLILFRLINIEFLTPAVFNQADSVNCLLIKDETLINAPVGGNFRLTVNEGVRVKAGQEVARVSAQAGEGGAHALAAPRSGLVCTHIDNRENILKPAYMDALDISQLQKITENARPGEIVEKGQSVVKIVDNLAPLLIYLQAPEEYPREKLRKGGALTLLWNGKELNGRLETLKEAVNRTELIIRISDYPDKLVHLRNVDMELLRDRVTGFKVPSSALVEKNGVKGIYISSKQRVEWCPVEVRGHMDGEPVIAGTGLGAEIRYIKNPRWVRVGDRVE</sequence>
<feature type="transmembrane region" description="Helical" evidence="1">
    <location>
        <begin position="21"/>
        <end position="43"/>
    </location>
</feature>
<protein>
    <recommendedName>
        <fullName evidence="2">RND related barrel-sandwich hybrid domain-containing protein</fullName>
    </recommendedName>
</protein>
<keyword evidence="1" id="KW-0812">Transmembrane</keyword>
<evidence type="ECO:0000256" key="1">
    <source>
        <dbReference type="SAM" id="Phobius"/>
    </source>
</evidence>
<dbReference type="RefSeq" id="WP_104371698.1">
    <property type="nucleotide sequence ID" value="NZ_BFAV01000092.1"/>
</dbReference>
<dbReference type="PROSITE" id="PS51257">
    <property type="entry name" value="PROKAR_LIPOPROTEIN"/>
    <property type="match status" value="1"/>
</dbReference>
<feature type="domain" description="RND related barrel-sandwich hybrid" evidence="2">
    <location>
        <begin position="73"/>
        <end position="170"/>
    </location>
</feature>
<dbReference type="Pfam" id="PF26018">
    <property type="entry name" value="BSH_RND_rel"/>
    <property type="match status" value="1"/>
</dbReference>
<dbReference type="AlphaFoldDB" id="A0A2L2XAZ9"/>
<name>A0A2L2XAZ9_9FIRM</name>
<organism evidence="3 4">
    <name type="scientific">Desulfocucumis palustris</name>
    <dbReference type="NCBI Taxonomy" id="1898651"/>
    <lineage>
        <taxon>Bacteria</taxon>
        <taxon>Bacillati</taxon>
        <taxon>Bacillota</taxon>
        <taxon>Clostridia</taxon>
        <taxon>Eubacteriales</taxon>
        <taxon>Desulfocucumaceae</taxon>
        <taxon>Desulfocucumis</taxon>
    </lineage>
</organism>
<dbReference type="OrthoDB" id="1722186at2"/>
<dbReference type="InterPro" id="IPR058709">
    <property type="entry name" value="BSH_RND-rel"/>
</dbReference>
<evidence type="ECO:0000313" key="3">
    <source>
        <dbReference type="EMBL" id="GBF33280.1"/>
    </source>
</evidence>
<dbReference type="Proteomes" id="UP000239549">
    <property type="component" value="Unassembled WGS sequence"/>
</dbReference>
<accession>A0A2L2XAZ9</accession>
<gene>
    <name evidence="3" type="ORF">DCCM_2379</name>
</gene>
<comment type="caution">
    <text evidence="3">The sequence shown here is derived from an EMBL/GenBank/DDBJ whole genome shotgun (WGS) entry which is preliminary data.</text>
</comment>